<feature type="region of interest" description="Disordered" evidence="5">
    <location>
        <begin position="84"/>
        <end position="121"/>
    </location>
</feature>
<dbReference type="PANTHER" id="PTHR21319:SF53">
    <property type="entry name" value="RING FINGER AND CHY ZINC FINGER DOMAIN-CONTAINING PROTEIN 1"/>
    <property type="match status" value="1"/>
</dbReference>
<evidence type="ECO:0000256" key="5">
    <source>
        <dbReference type="SAM" id="MobiDB-lite"/>
    </source>
</evidence>
<feature type="compositionally biased region" description="Polar residues" evidence="5">
    <location>
        <begin position="411"/>
        <end position="426"/>
    </location>
</feature>
<accession>A0AAU9VSK6</accession>
<dbReference type="PROSITE" id="PS51270">
    <property type="entry name" value="ZF_CTCHY"/>
    <property type="match status" value="1"/>
</dbReference>
<dbReference type="InterPro" id="IPR017921">
    <property type="entry name" value="Znf_CTCHY"/>
</dbReference>
<evidence type="ECO:0000313" key="9">
    <source>
        <dbReference type="Proteomes" id="UP001159428"/>
    </source>
</evidence>
<comment type="caution">
    <text evidence="8">The sequence shown here is derived from an EMBL/GenBank/DDBJ whole genome shotgun (WGS) entry which is preliminary data.</text>
</comment>
<feature type="compositionally biased region" description="Polar residues" evidence="5">
    <location>
        <begin position="95"/>
        <end position="105"/>
    </location>
</feature>
<protein>
    <submittedName>
        <fullName evidence="8">Uncharacterized protein</fullName>
    </submittedName>
</protein>
<dbReference type="InterPro" id="IPR037275">
    <property type="entry name" value="Znf_CTCHY_sf"/>
</dbReference>
<feature type="compositionally biased region" description="Basic and acidic residues" evidence="5">
    <location>
        <begin position="85"/>
        <end position="94"/>
    </location>
</feature>
<dbReference type="PANTHER" id="PTHR21319">
    <property type="entry name" value="RING FINGER AND CHY ZINC FINGER DOMAIN-CONTAINING PROTEIN 1"/>
    <property type="match status" value="1"/>
</dbReference>
<dbReference type="GO" id="GO:0005634">
    <property type="term" value="C:nucleus"/>
    <property type="evidence" value="ECO:0007669"/>
    <property type="project" value="TreeGrafter"/>
</dbReference>
<dbReference type="EMBL" id="CALNXJ010000003">
    <property type="protein sequence ID" value="CAH3036785.1"/>
    <property type="molecule type" value="Genomic_DNA"/>
</dbReference>
<reference evidence="8 9" key="1">
    <citation type="submission" date="2022-05" db="EMBL/GenBank/DDBJ databases">
        <authorList>
            <consortium name="Genoscope - CEA"/>
            <person name="William W."/>
        </authorList>
    </citation>
    <scope>NUCLEOTIDE SEQUENCE [LARGE SCALE GENOMIC DNA]</scope>
</reference>
<feature type="compositionally biased region" description="Basic and acidic residues" evidence="5">
    <location>
        <begin position="109"/>
        <end position="121"/>
    </location>
</feature>
<name>A0AAU9VSK6_9CNID</name>
<dbReference type="Proteomes" id="UP001159428">
    <property type="component" value="Unassembled WGS sequence"/>
</dbReference>
<evidence type="ECO:0000256" key="2">
    <source>
        <dbReference type="ARBA" id="ARBA00022771"/>
    </source>
</evidence>
<dbReference type="SUPFAM" id="SSF161219">
    <property type="entry name" value="CHY zinc finger-like"/>
    <property type="match status" value="1"/>
</dbReference>
<feature type="compositionally biased region" description="Polar residues" evidence="5">
    <location>
        <begin position="278"/>
        <end position="296"/>
    </location>
</feature>
<evidence type="ECO:0000259" key="7">
    <source>
        <dbReference type="PROSITE" id="PS51270"/>
    </source>
</evidence>
<keyword evidence="2 4" id="KW-0863">Zinc-finger</keyword>
<dbReference type="GO" id="GO:0006511">
    <property type="term" value="P:ubiquitin-dependent protein catabolic process"/>
    <property type="evidence" value="ECO:0007669"/>
    <property type="project" value="TreeGrafter"/>
</dbReference>
<feature type="compositionally biased region" description="Basic and acidic residues" evidence="5">
    <location>
        <begin position="315"/>
        <end position="328"/>
    </location>
</feature>
<evidence type="ECO:0000313" key="8">
    <source>
        <dbReference type="EMBL" id="CAH3036785.1"/>
    </source>
</evidence>
<keyword evidence="3" id="KW-0862">Zinc</keyword>
<feature type="compositionally biased region" description="Polar residues" evidence="5">
    <location>
        <begin position="346"/>
        <end position="357"/>
    </location>
</feature>
<dbReference type="GO" id="GO:0061630">
    <property type="term" value="F:ubiquitin protein ligase activity"/>
    <property type="evidence" value="ECO:0007669"/>
    <property type="project" value="TreeGrafter"/>
</dbReference>
<feature type="compositionally biased region" description="Low complexity" evidence="5">
    <location>
        <begin position="427"/>
        <end position="437"/>
    </location>
</feature>
<dbReference type="InterPro" id="IPR037274">
    <property type="entry name" value="Znf_CHY_sf"/>
</dbReference>
<keyword evidence="9" id="KW-1185">Reference proteome</keyword>
<feature type="non-terminal residue" evidence="8">
    <location>
        <position position="1"/>
    </location>
</feature>
<gene>
    <name evidence="8" type="ORF">PMEA_00017173</name>
</gene>
<feature type="compositionally biased region" description="Polar residues" evidence="5">
    <location>
        <begin position="394"/>
        <end position="404"/>
    </location>
</feature>
<dbReference type="SUPFAM" id="SSF161245">
    <property type="entry name" value="Zinc hairpin stack"/>
    <property type="match status" value="1"/>
</dbReference>
<evidence type="ECO:0000259" key="6">
    <source>
        <dbReference type="PROSITE" id="PS51266"/>
    </source>
</evidence>
<dbReference type="GO" id="GO:0016567">
    <property type="term" value="P:protein ubiquitination"/>
    <property type="evidence" value="ECO:0007669"/>
    <property type="project" value="TreeGrafter"/>
</dbReference>
<feature type="domain" description="CTCHY-type" evidence="7">
    <location>
        <begin position="827"/>
        <end position="889"/>
    </location>
</feature>
<dbReference type="InterPro" id="IPR008913">
    <property type="entry name" value="Znf_CHY"/>
</dbReference>
<dbReference type="GO" id="GO:0008270">
    <property type="term" value="F:zinc ion binding"/>
    <property type="evidence" value="ECO:0007669"/>
    <property type="project" value="UniProtKB-KW"/>
</dbReference>
<dbReference type="AlphaFoldDB" id="A0AAU9VSK6"/>
<evidence type="ECO:0000256" key="3">
    <source>
        <dbReference type="ARBA" id="ARBA00022833"/>
    </source>
</evidence>
<feature type="region of interest" description="Disordered" evidence="5">
    <location>
        <begin position="278"/>
        <end position="357"/>
    </location>
</feature>
<feature type="compositionally biased region" description="Acidic residues" evidence="5">
    <location>
        <begin position="168"/>
        <end position="177"/>
    </location>
</feature>
<sequence length="923" mass="105143">TNRTEIAPLESEVGNSSSGGCVWQEAQFLNEDSYCRLLKEEYGRVLYERDLAKRNLTVANYRFTGELQKERHEKNFALAATDHQNTMEHVHEESIQSSPRLSSKYSEIPLDHRSRGEDGMRVRSRLNGYAHHQDIISQDSNSEDEDKQGDEAANNYTSSSNNDYDRGDSDDDNDDDYDVIRNSEGSSENKDDDGGNNDDNGVNCDENCEIEYPNDHESSNNYDDEDNFASNNGVSAKSCTIQSTLCPKEDETFLGSAETNESLAEELNANMRFDSQYSIDEDTGNSSAENNDGSLASSNGISSNNESSCKNYNTRSDKEKDKDLKKTNSFEVGKNAEPSAERDGEATSQGARPKTVQQNPELFNALDTHYQNGKIPSLETTGINPNFLARHSTDTSLPQSSFSESYDMPVSNKNSNDWTQHSLTRNSSSSPFWSLPRSPAPENSRLILKNAYSKAVSPRYRDPMPVNYQPVTLMTGQFTGASGFSRGVDSFNWNENLPRKKHPMSFSSFEDFSVGNETQTASPSLGVRPLAPAVRYPVVTTPNFPTTTRQFSSSTTLASVAPVTSTYDVSRSHGQEHVGDFNSYRPSYGDSQENGGLNASEIVHSETREGSSGNHGLFDYQQEDSFALVSPRDPSLVSLEQQVAEIDRILKEREERIKKQREAAQRHRDTRERRQREARERKEREEREMREQEERERREREQREMREREEREMREREERENRERMERELKERRERETTVRENRTAAESHPLQETPQWQCEHYQRRCSVKFPCCGVFYPCHRCHNLSGTCPADDRKAHHATHVKCGNCGREEEVNEGSQICRRCGVKLSEYFCPKCKHFTGVDKNPFHCEKCEICRIYKDRSFHCDVCNVCLDKRLEGKHKCRPNSGHDECCICLEDAFSGCQILPCSHKVHRECAIAMIQNGV</sequence>
<feature type="region of interest" description="Disordered" evidence="5">
    <location>
        <begin position="134"/>
        <end position="229"/>
    </location>
</feature>
<dbReference type="Pfam" id="PF05495">
    <property type="entry name" value="zf-CHY"/>
    <property type="match status" value="1"/>
</dbReference>
<organism evidence="8 9">
    <name type="scientific">Pocillopora meandrina</name>
    <dbReference type="NCBI Taxonomy" id="46732"/>
    <lineage>
        <taxon>Eukaryota</taxon>
        <taxon>Metazoa</taxon>
        <taxon>Cnidaria</taxon>
        <taxon>Anthozoa</taxon>
        <taxon>Hexacorallia</taxon>
        <taxon>Scleractinia</taxon>
        <taxon>Astrocoeniina</taxon>
        <taxon>Pocilloporidae</taxon>
        <taxon>Pocillopora</taxon>
    </lineage>
</organism>
<feature type="region of interest" description="Disordered" evidence="5">
    <location>
        <begin position="660"/>
        <end position="749"/>
    </location>
</feature>
<feature type="region of interest" description="Disordered" evidence="5">
    <location>
        <begin position="386"/>
        <end position="439"/>
    </location>
</feature>
<dbReference type="PROSITE" id="PS51266">
    <property type="entry name" value="ZF_CHY"/>
    <property type="match status" value="1"/>
</dbReference>
<proteinExistence type="predicted"/>
<feature type="domain" description="CHY-type" evidence="6">
    <location>
        <begin position="752"/>
        <end position="825"/>
    </location>
</feature>
<evidence type="ECO:0000256" key="1">
    <source>
        <dbReference type="ARBA" id="ARBA00022723"/>
    </source>
</evidence>
<keyword evidence="1" id="KW-0479">Metal-binding</keyword>
<evidence type="ECO:0000256" key="4">
    <source>
        <dbReference type="PROSITE-ProRule" id="PRU00601"/>
    </source>
</evidence>
<feature type="compositionally biased region" description="Basic and acidic residues" evidence="5">
    <location>
        <begin position="660"/>
        <end position="746"/>
    </location>
</feature>
<feature type="compositionally biased region" description="Low complexity" evidence="5">
    <location>
        <begin position="297"/>
        <end position="308"/>
    </location>
</feature>